<dbReference type="EMBL" id="AE016827">
    <property type="protein sequence ID" value="AAU36648.1"/>
    <property type="molecule type" value="Genomic_DNA"/>
</dbReference>
<dbReference type="HOGENOM" id="CLU_029601_1_1_6"/>
<dbReference type="InterPro" id="IPR036388">
    <property type="entry name" value="WH-like_DNA-bd_sf"/>
</dbReference>
<dbReference type="InterPro" id="IPR041614">
    <property type="entry name" value="DprA_WH"/>
</dbReference>
<evidence type="ECO:0000256" key="1">
    <source>
        <dbReference type="ARBA" id="ARBA00006525"/>
    </source>
</evidence>
<dbReference type="STRING" id="221988.MS0041"/>
<dbReference type="InterPro" id="IPR057338">
    <property type="entry name" value="DprA_SAM"/>
</dbReference>
<dbReference type="KEGG" id="msu:MS0041"/>
<keyword evidence="6" id="KW-1185">Reference proteome</keyword>
<dbReference type="PANTHER" id="PTHR43022">
    <property type="entry name" value="PROTEIN SMF"/>
    <property type="match status" value="1"/>
</dbReference>
<name>Q65WL2_MANSM</name>
<protein>
    <submittedName>
        <fullName evidence="5">Smf protein</fullName>
    </submittedName>
</protein>
<comment type="similarity">
    <text evidence="1">Belongs to the DprA/Smf family.</text>
</comment>
<gene>
    <name evidence="5" type="primary">smf</name>
    <name evidence="5" type="ordered locus">MS0041</name>
</gene>
<dbReference type="PANTHER" id="PTHR43022:SF1">
    <property type="entry name" value="PROTEIN SMF"/>
    <property type="match status" value="1"/>
</dbReference>
<evidence type="ECO:0000313" key="5">
    <source>
        <dbReference type="EMBL" id="AAU36648.1"/>
    </source>
</evidence>
<dbReference type="Pfam" id="PF02481">
    <property type="entry name" value="DNA_processg_A"/>
    <property type="match status" value="1"/>
</dbReference>
<feature type="domain" description="Smf/DprA SAM" evidence="4">
    <location>
        <begin position="6"/>
        <end position="43"/>
    </location>
</feature>
<evidence type="ECO:0000259" key="3">
    <source>
        <dbReference type="Pfam" id="PF17782"/>
    </source>
</evidence>
<dbReference type="Pfam" id="PF25317">
    <property type="entry name" value="SAM_SMF"/>
    <property type="match status" value="1"/>
</dbReference>
<dbReference type="Proteomes" id="UP000000607">
    <property type="component" value="Chromosome"/>
</dbReference>
<accession>Q65WL2</accession>
<dbReference type="NCBIfam" id="TIGR00732">
    <property type="entry name" value="dprA"/>
    <property type="match status" value="1"/>
</dbReference>
<dbReference type="Gene3D" id="1.10.10.10">
    <property type="entry name" value="Winged helix-like DNA-binding domain superfamily/Winged helix DNA-binding domain"/>
    <property type="match status" value="1"/>
</dbReference>
<dbReference type="InterPro" id="IPR003488">
    <property type="entry name" value="DprA"/>
</dbReference>
<dbReference type="Gene3D" id="3.40.50.450">
    <property type="match status" value="1"/>
</dbReference>
<dbReference type="SUPFAM" id="SSF102405">
    <property type="entry name" value="MCP/YpsA-like"/>
    <property type="match status" value="1"/>
</dbReference>
<dbReference type="Pfam" id="PF17782">
    <property type="entry name" value="WHD_DprA"/>
    <property type="match status" value="1"/>
</dbReference>
<evidence type="ECO:0000259" key="4">
    <source>
        <dbReference type="Pfam" id="PF25317"/>
    </source>
</evidence>
<organism evidence="5 6">
    <name type="scientific">Mannheimia succiniciproducens (strain KCTC 0769BP / MBEL55E)</name>
    <dbReference type="NCBI Taxonomy" id="221988"/>
    <lineage>
        <taxon>Bacteria</taxon>
        <taxon>Pseudomonadati</taxon>
        <taxon>Pseudomonadota</taxon>
        <taxon>Gammaproteobacteria</taxon>
        <taxon>Pasteurellales</taxon>
        <taxon>Pasteurellaceae</taxon>
        <taxon>Basfia</taxon>
    </lineage>
</organism>
<dbReference type="AlphaFoldDB" id="Q65WL2"/>
<feature type="domain" description="Smf/DprA SLOG" evidence="2">
    <location>
        <begin position="52"/>
        <end position="261"/>
    </location>
</feature>
<proteinExistence type="inferred from homology"/>
<evidence type="ECO:0000313" key="6">
    <source>
        <dbReference type="Proteomes" id="UP000000607"/>
    </source>
</evidence>
<evidence type="ECO:0000259" key="2">
    <source>
        <dbReference type="Pfam" id="PF02481"/>
    </source>
</evidence>
<dbReference type="InterPro" id="IPR057666">
    <property type="entry name" value="DrpA_SLOG"/>
</dbReference>
<sequence>MAQYSAEQLSEFDAAEWRKIGWNDQQIQTWLNPNMRYLEPALRWNEQPEQHILHYRQENYPELLKQIHSAPPLLFIKGNPELLTQPQIAIVGSRNCSDYGEYWAKHFASELSATGFVITSGLALGIDGFCHQATVEQQGQTIAVLGSGLQHIYPARHKKLARRIIETNGALVSEFFPTHPPIAENFPRRNRIISGLSLATLIVEATERSGSLITARYALEQNREVFAIPGNIQNQYSQGCHTLIKQGAMLVERISDILENLPHFSINYRPPAKVRSQVQTAQLAAPEVQVSYPELYKHISSLPISIDDLINATGLNVNELLVQLLELELQNLICQQNGLYQRN</sequence>
<dbReference type="GO" id="GO:0009294">
    <property type="term" value="P:DNA-mediated transformation"/>
    <property type="evidence" value="ECO:0007669"/>
    <property type="project" value="InterPro"/>
</dbReference>
<feature type="domain" description="DprA winged helix" evidence="3">
    <location>
        <begin position="281"/>
        <end position="338"/>
    </location>
</feature>
<dbReference type="eggNOG" id="COG0758">
    <property type="taxonomic scope" value="Bacteria"/>
</dbReference>
<reference evidence="5 6" key="1">
    <citation type="journal article" date="2004" name="Nat. Biotechnol.">
        <title>The genome sequence of the capnophilic rumen bacterium Mannheimia succiniciproducens.</title>
        <authorList>
            <person name="Hong S.H."/>
            <person name="Kim J.S."/>
            <person name="Lee S.Y."/>
            <person name="In Y.H."/>
            <person name="Choi S.S."/>
            <person name="Rih J.-K."/>
            <person name="Kim C.H."/>
            <person name="Jeong H."/>
            <person name="Hur C.G."/>
            <person name="Kim J.J."/>
        </authorList>
    </citation>
    <scope>NUCLEOTIDE SEQUENCE [LARGE SCALE GENOMIC DNA]</scope>
    <source>
        <strain evidence="6">KCTC 0769BP / MBEL55E</strain>
    </source>
</reference>